<proteinExistence type="predicted"/>
<reference evidence="2 3" key="1">
    <citation type="submission" date="2018-11" db="EMBL/GenBank/DDBJ databases">
        <title>Rufibacter latericius sp. nov., isolated from water in Baiyang Lake.</title>
        <authorList>
            <person name="Yang Y."/>
        </authorList>
    </citation>
    <scope>NUCLEOTIDE SEQUENCE [LARGE SCALE GENOMIC DNA]</scope>
    <source>
        <strain evidence="2 3">MCC P1</strain>
    </source>
</reference>
<feature type="transmembrane region" description="Helical" evidence="1">
    <location>
        <begin position="52"/>
        <end position="74"/>
    </location>
</feature>
<dbReference type="OrthoDB" id="9798708at2"/>
<name>A0A3M9N5Q8_9BACT</name>
<dbReference type="InterPro" id="IPR032820">
    <property type="entry name" value="ATPase_put"/>
</dbReference>
<keyword evidence="3" id="KW-1185">Reference proteome</keyword>
<accession>A0A3M9N5Q8</accession>
<comment type="caution">
    <text evidence="2">The sequence shown here is derived from an EMBL/GenBank/DDBJ whole genome shotgun (WGS) entry which is preliminary data.</text>
</comment>
<dbReference type="EMBL" id="RJJE01000002">
    <property type="protein sequence ID" value="RNI32523.1"/>
    <property type="molecule type" value="Genomic_DNA"/>
</dbReference>
<dbReference type="RefSeq" id="WP_123131823.1">
    <property type="nucleotide sequence ID" value="NZ_JBHMAD010000006.1"/>
</dbReference>
<keyword evidence="1" id="KW-0472">Membrane</keyword>
<organism evidence="2 3">
    <name type="scientific">Rufibacter immobilis</name>
    <dbReference type="NCBI Taxonomy" id="1348778"/>
    <lineage>
        <taxon>Bacteria</taxon>
        <taxon>Pseudomonadati</taxon>
        <taxon>Bacteroidota</taxon>
        <taxon>Cytophagia</taxon>
        <taxon>Cytophagales</taxon>
        <taxon>Hymenobacteraceae</taxon>
        <taxon>Rufibacter</taxon>
    </lineage>
</organism>
<keyword evidence="1" id="KW-1133">Transmembrane helix</keyword>
<evidence type="ECO:0000256" key="1">
    <source>
        <dbReference type="SAM" id="Phobius"/>
    </source>
</evidence>
<dbReference type="AlphaFoldDB" id="A0A3M9N5Q8"/>
<feature type="transmembrane region" description="Helical" evidence="1">
    <location>
        <begin position="20"/>
        <end position="40"/>
    </location>
</feature>
<sequence>MEPDKPSTPPEKENEIKPYLKYSGLAFQMIAVMAVAAIGGRKLDAYFQNSTPWWTLSLLIIAVFATMYSVIVSLTRKN</sequence>
<evidence type="ECO:0000313" key="2">
    <source>
        <dbReference type="EMBL" id="RNI32523.1"/>
    </source>
</evidence>
<dbReference type="Proteomes" id="UP000271010">
    <property type="component" value="Unassembled WGS sequence"/>
</dbReference>
<gene>
    <name evidence="2" type="ORF">EFA69_04180</name>
</gene>
<evidence type="ECO:0000313" key="3">
    <source>
        <dbReference type="Proteomes" id="UP000271010"/>
    </source>
</evidence>
<protein>
    <submittedName>
        <fullName evidence="2">AtpZ/AtpI family protein</fullName>
    </submittedName>
</protein>
<keyword evidence="1" id="KW-0812">Transmembrane</keyword>
<dbReference type="Pfam" id="PF09527">
    <property type="entry name" value="ATPase_gene1"/>
    <property type="match status" value="1"/>
</dbReference>